<dbReference type="Proteomes" id="UP000036681">
    <property type="component" value="Unplaced"/>
</dbReference>
<keyword evidence="1" id="KW-1185">Reference proteome</keyword>
<protein>
    <submittedName>
        <fullName evidence="2">Uncharacterized protein</fullName>
    </submittedName>
</protein>
<proteinExistence type="predicted"/>
<name>A0A9J2Q5C6_ASCLU</name>
<sequence>MVESEEGIAGGKWILAEMFQRRFAAGQQLEGCIILSIRPPQPMWHFAIRRTFIAFASRSLNSCPFLQAVMRASKCNLCECEMKRFRPRKIACIDLRQSNRYHFTISIIANVWVHCHIVVTVIEAQLLILFDMGGLTEMLLEKQEEIMHNKDTIRYWSTR</sequence>
<organism evidence="1 2">
    <name type="scientific">Ascaris lumbricoides</name>
    <name type="common">Giant roundworm</name>
    <dbReference type="NCBI Taxonomy" id="6252"/>
    <lineage>
        <taxon>Eukaryota</taxon>
        <taxon>Metazoa</taxon>
        <taxon>Ecdysozoa</taxon>
        <taxon>Nematoda</taxon>
        <taxon>Chromadorea</taxon>
        <taxon>Rhabditida</taxon>
        <taxon>Spirurina</taxon>
        <taxon>Ascaridomorpha</taxon>
        <taxon>Ascaridoidea</taxon>
        <taxon>Ascarididae</taxon>
        <taxon>Ascaris</taxon>
    </lineage>
</organism>
<evidence type="ECO:0000313" key="2">
    <source>
        <dbReference type="WBParaSite" id="ALUE_0001673001-mRNA-1"/>
    </source>
</evidence>
<evidence type="ECO:0000313" key="1">
    <source>
        <dbReference type="Proteomes" id="UP000036681"/>
    </source>
</evidence>
<dbReference type="WBParaSite" id="ALUE_0001673001-mRNA-1">
    <property type="protein sequence ID" value="ALUE_0001673001-mRNA-1"/>
    <property type="gene ID" value="ALUE_0001673001"/>
</dbReference>
<accession>A0A9J2Q5C6</accession>
<dbReference type="AlphaFoldDB" id="A0A9J2Q5C6"/>
<reference evidence="2" key="1">
    <citation type="submission" date="2023-03" db="UniProtKB">
        <authorList>
            <consortium name="WormBaseParasite"/>
        </authorList>
    </citation>
    <scope>IDENTIFICATION</scope>
</reference>